<comment type="caution">
    <text evidence="3">The sequence shown here is derived from an EMBL/GenBank/DDBJ whole genome shotgun (WGS) entry which is preliminary data.</text>
</comment>
<dbReference type="GO" id="GO:0043531">
    <property type="term" value="F:ADP binding"/>
    <property type="evidence" value="ECO:0007669"/>
    <property type="project" value="InterPro"/>
</dbReference>
<sequence length="801" mass="89662">MSADKVLEQADALVFRATGKHLNDLQRKILQAVWRRQTYGEIAQRLRYTEGHVKDVASQLWQALSQALDERVTKSNSLAVLERYLQKARVKLIQPLPEPLMAEAQSFIGRETAIAHLDQLVAQGHRAIVLQGEGGVGKTTLAQQYLEHHAFDVVLELLMAKETSNITPAEQVVEEWLRQDFQVEPGQDFGVTLDRLKRQLREQRVGLLIDNLEPALDAQGRFWPQYARYGDLMRVLCDPKGQTVTLLTSRDRLCEPGVSVHHYRLPGLSRETWQQFFTQGAIAVNSSTLAVMHRAYGGNAKAMNIMRGAIAGDFDGDGEAYWQEVGTDPLMALDLKNLVTSQVNRLKDLDADAYQLFCRLGAFRYQDVPRVPTDGLLALLWDVDPSRHRQVITSLRNRSLLESHKGCYWLHPVVQAEALERLRQSSDWPKSHTRAIQFWTEQVTTLTSTGEAIQALEAYYHALAIADYSTAADVLLKSRHNQWGQHLTLGSTLYRMGLLQPLMAAIPSLLPQLPDDQRSSELRNILADVYWITGKIHAAISMQKQAQAIARQGLEATEKNPADPHSLYCWRMLEVDALLSLGLYHLDLWELTDAAQFFQAVITAAQGTAHQSWADKAQLCLALVASHSLHDERIDLSPICADQSPRALAHTLAEQAYREIANTDCPEYTGRFAFFIQLLAQTYTNLGDAERATELSERAIAFAEESHYIQVKARALVGWGQLLRQQGDIDRAIQNLTTALELFEDLGAQSDLAEAHWQLGLTHQAQANQLAAQTQVAAAVQIFEAIQAPRQVAKVQAALLG</sequence>
<gene>
    <name evidence="3" type="ORF">QQ91_020680</name>
</gene>
<dbReference type="InterPro" id="IPR002182">
    <property type="entry name" value="NB-ARC"/>
</dbReference>
<name>A0A0C1UTB5_9CYAN</name>
<evidence type="ECO:0000259" key="2">
    <source>
        <dbReference type="Pfam" id="PF26355"/>
    </source>
</evidence>
<organism evidence="3">
    <name type="scientific">Lyngbya confervoides BDU141951</name>
    <dbReference type="NCBI Taxonomy" id="1574623"/>
    <lineage>
        <taxon>Bacteria</taxon>
        <taxon>Bacillati</taxon>
        <taxon>Cyanobacteriota</taxon>
        <taxon>Cyanophyceae</taxon>
        <taxon>Oscillatoriophycideae</taxon>
        <taxon>Oscillatoriales</taxon>
        <taxon>Microcoleaceae</taxon>
        <taxon>Lyngbya</taxon>
    </lineage>
</organism>
<proteinExistence type="predicted"/>
<dbReference type="PROSITE" id="PS50005">
    <property type="entry name" value="TPR"/>
    <property type="match status" value="1"/>
</dbReference>
<dbReference type="PANTHER" id="PTHR47691:SF3">
    <property type="entry name" value="HTH-TYPE TRANSCRIPTIONAL REGULATOR RV0890C-RELATED"/>
    <property type="match status" value="1"/>
</dbReference>
<reference evidence="3" key="2">
    <citation type="journal article" date="2015" name="Genome Announc.">
        <title>Draft Genome Sequence of Filamentous Marine Cyanobacterium Lyngbya confervoides Strain BDU141951.</title>
        <authorList>
            <person name="Chandrababunaidu M.M."/>
            <person name="Sen D."/>
            <person name="Tripathy S."/>
        </authorList>
    </citation>
    <scope>NUCLEOTIDE SEQUENCE</scope>
    <source>
        <strain evidence="3">BDU141951</strain>
    </source>
</reference>
<dbReference type="PANTHER" id="PTHR47691">
    <property type="entry name" value="REGULATOR-RELATED"/>
    <property type="match status" value="1"/>
</dbReference>
<dbReference type="SUPFAM" id="SSF48452">
    <property type="entry name" value="TPR-like"/>
    <property type="match status" value="2"/>
</dbReference>
<dbReference type="InterPro" id="IPR027417">
    <property type="entry name" value="P-loop_NTPase"/>
</dbReference>
<dbReference type="Pfam" id="PF26355">
    <property type="entry name" value="HTH_VMAP-M9"/>
    <property type="match status" value="1"/>
</dbReference>
<reference evidence="3" key="1">
    <citation type="submission" date="2014-11" db="EMBL/GenBank/DDBJ databases">
        <authorList>
            <person name="Malar M.C."/>
            <person name="Sen D."/>
            <person name="Tripathy S."/>
        </authorList>
    </citation>
    <scope>NUCLEOTIDE SEQUENCE</scope>
    <source>
        <strain evidence="3">BDU141951</strain>
    </source>
</reference>
<dbReference type="AlphaFoldDB" id="A0A0C1UTB5"/>
<feature type="domain" description="vWA-MoxR associated protein N-terminal HTH" evidence="2">
    <location>
        <begin position="1"/>
        <end position="84"/>
    </location>
</feature>
<accession>A0A0C1UTB5</accession>
<evidence type="ECO:0000259" key="1">
    <source>
        <dbReference type="Pfam" id="PF00931"/>
    </source>
</evidence>
<dbReference type="SMART" id="SM00028">
    <property type="entry name" value="TPR"/>
    <property type="match status" value="4"/>
</dbReference>
<evidence type="ECO:0000313" key="3">
    <source>
        <dbReference type="EMBL" id="NEV69514.1"/>
    </source>
</evidence>
<dbReference type="InterPro" id="IPR019734">
    <property type="entry name" value="TPR_rpt"/>
</dbReference>
<dbReference type="SUPFAM" id="SSF52540">
    <property type="entry name" value="P-loop containing nucleoside triphosphate hydrolases"/>
    <property type="match status" value="1"/>
</dbReference>
<reference evidence="3" key="3">
    <citation type="submission" date="2020-02" db="EMBL/GenBank/DDBJ databases">
        <authorList>
            <person name="Sarangi A.N."/>
            <person name="Ghosh S."/>
            <person name="Mukherjee M."/>
            <person name="Tripathy S."/>
        </authorList>
    </citation>
    <scope>NUCLEOTIDE SEQUENCE</scope>
    <source>
        <strain evidence="3">BDU141951</strain>
    </source>
</reference>
<dbReference type="Gene3D" id="3.40.50.300">
    <property type="entry name" value="P-loop containing nucleotide triphosphate hydrolases"/>
    <property type="match status" value="1"/>
</dbReference>
<feature type="domain" description="NB-ARC" evidence="1">
    <location>
        <begin position="118"/>
        <end position="211"/>
    </location>
</feature>
<dbReference type="Pfam" id="PF00931">
    <property type="entry name" value="NB-ARC"/>
    <property type="match status" value="1"/>
</dbReference>
<dbReference type="Gene3D" id="1.25.40.10">
    <property type="entry name" value="Tetratricopeptide repeat domain"/>
    <property type="match status" value="2"/>
</dbReference>
<protein>
    <submittedName>
        <fullName evidence="3">NB-ARC domain-containing protein</fullName>
    </submittedName>
</protein>
<dbReference type="InterPro" id="IPR058651">
    <property type="entry name" value="HTH_VMAP-M9"/>
</dbReference>
<dbReference type="EMBL" id="JTHE02000003">
    <property type="protein sequence ID" value="NEV69514.1"/>
    <property type="molecule type" value="Genomic_DNA"/>
</dbReference>
<dbReference type="InterPro" id="IPR011990">
    <property type="entry name" value="TPR-like_helical_dom_sf"/>
</dbReference>
<dbReference type="Pfam" id="PF13424">
    <property type="entry name" value="TPR_12"/>
    <property type="match status" value="1"/>
</dbReference>